<evidence type="ECO:0000256" key="1">
    <source>
        <dbReference type="ARBA" id="ARBA00001966"/>
    </source>
</evidence>
<dbReference type="AlphaFoldDB" id="A0A133VIJ2"/>
<proteinExistence type="predicted"/>
<dbReference type="PRINTS" id="PR00352">
    <property type="entry name" value="3FE4SFRDOXIN"/>
</dbReference>
<gene>
    <name evidence="8" type="ORF">AKJ53_00815</name>
</gene>
<organism evidence="8 9">
    <name type="scientific">candidate division MSBL1 archaeon SCGC-AAA382F02</name>
    <dbReference type="NCBI Taxonomy" id="1698282"/>
    <lineage>
        <taxon>Archaea</taxon>
        <taxon>Methanobacteriati</taxon>
        <taxon>Methanobacteriota</taxon>
        <taxon>candidate division MSBL1</taxon>
    </lineage>
</organism>
<accession>A0A133VIJ2</accession>
<keyword evidence="5 7" id="KW-0408">Iron</keyword>
<dbReference type="InterPro" id="IPR051269">
    <property type="entry name" value="Fe-S_cluster_ET"/>
</dbReference>
<evidence type="ECO:0000256" key="6">
    <source>
        <dbReference type="ARBA" id="ARBA00023014"/>
    </source>
</evidence>
<evidence type="ECO:0000256" key="5">
    <source>
        <dbReference type="ARBA" id="ARBA00023004"/>
    </source>
</evidence>
<evidence type="ECO:0000256" key="3">
    <source>
        <dbReference type="ARBA" id="ARBA00022723"/>
    </source>
</evidence>
<dbReference type="EMBL" id="LHYG01000008">
    <property type="protein sequence ID" value="KXB06265.1"/>
    <property type="molecule type" value="Genomic_DNA"/>
</dbReference>
<evidence type="ECO:0000256" key="2">
    <source>
        <dbReference type="ARBA" id="ARBA00022448"/>
    </source>
</evidence>
<dbReference type="Pfam" id="PF13370">
    <property type="entry name" value="Fer4_13"/>
    <property type="match status" value="1"/>
</dbReference>
<evidence type="ECO:0000313" key="9">
    <source>
        <dbReference type="Proteomes" id="UP000070491"/>
    </source>
</evidence>
<keyword evidence="9" id="KW-1185">Reference proteome</keyword>
<dbReference type="PANTHER" id="PTHR36923">
    <property type="entry name" value="FERREDOXIN"/>
    <property type="match status" value="1"/>
</dbReference>
<keyword evidence="3 7" id="KW-0479">Metal-binding</keyword>
<name>A0A133VIJ2_9EURY</name>
<evidence type="ECO:0000256" key="7">
    <source>
        <dbReference type="RuleBase" id="RU368020"/>
    </source>
</evidence>
<comment type="function">
    <text evidence="7">Ferredoxins are iron-sulfur proteins that transfer electrons in a wide variety of metabolic reactions.</text>
</comment>
<dbReference type="GO" id="GO:0051536">
    <property type="term" value="F:iron-sulfur cluster binding"/>
    <property type="evidence" value="ECO:0007669"/>
    <property type="project" value="UniProtKB-KW"/>
</dbReference>
<keyword evidence="4 7" id="KW-0249">Electron transport</keyword>
<dbReference type="InterPro" id="IPR001080">
    <property type="entry name" value="3Fe4S_ferredoxin"/>
</dbReference>
<reference evidence="8 9" key="1">
    <citation type="journal article" date="2016" name="Sci. Rep.">
        <title>Metabolic traits of an uncultured archaeal lineage -MSBL1- from brine pools of the Red Sea.</title>
        <authorList>
            <person name="Mwirichia R."/>
            <person name="Alam I."/>
            <person name="Rashid M."/>
            <person name="Vinu M."/>
            <person name="Ba-Alawi W."/>
            <person name="Anthony Kamau A."/>
            <person name="Kamanda Ngugi D."/>
            <person name="Goker M."/>
            <person name="Klenk H.P."/>
            <person name="Bajic V."/>
            <person name="Stingl U."/>
        </authorList>
    </citation>
    <scope>NUCLEOTIDE SEQUENCE [LARGE SCALE GENOMIC DNA]</scope>
    <source>
        <strain evidence="8">SCGC-AAA382F02</strain>
    </source>
</reference>
<dbReference type="Proteomes" id="UP000070491">
    <property type="component" value="Unassembled WGS sequence"/>
</dbReference>
<evidence type="ECO:0000256" key="4">
    <source>
        <dbReference type="ARBA" id="ARBA00022982"/>
    </source>
</evidence>
<evidence type="ECO:0000313" key="8">
    <source>
        <dbReference type="EMBL" id="KXB06265.1"/>
    </source>
</evidence>
<keyword evidence="2 7" id="KW-0813">Transport</keyword>
<dbReference type="GO" id="GO:0005506">
    <property type="term" value="F:iron ion binding"/>
    <property type="evidence" value="ECO:0007669"/>
    <property type="project" value="UniProtKB-UniRule"/>
</dbReference>
<sequence>MMKKPAVDKEKCQGHMVCVGIAPDIFEIDNNGKSEVKDPEGADETTIQQAIDGCPVDAISWKEE</sequence>
<comment type="caution">
    <text evidence="8">The sequence shown here is derived from an EMBL/GenBank/DDBJ whole genome shotgun (WGS) entry which is preliminary data.</text>
</comment>
<comment type="cofactor">
    <cofactor evidence="1">
        <name>[4Fe-4S] cluster</name>
        <dbReference type="ChEBI" id="CHEBI:49883"/>
    </cofactor>
</comment>
<keyword evidence="6 7" id="KW-0411">Iron-sulfur</keyword>
<dbReference type="Gene3D" id="3.30.70.20">
    <property type="match status" value="1"/>
</dbReference>
<dbReference type="GO" id="GO:0009055">
    <property type="term" value="F:electron transfer activity"/>
    <property type="evidence" value="ECO:0007669"/>
    <property type="project" value="UniProtKB-UniRule"/>
</dbReference>
<dbReference type="PANTHER" id="PTHR36923:SF3">
    <property type="entry name" value="FERREDOXIN"/>
    <property type="match status" value="1"/>
</dbReference>
<dbReference type="SUPFAM" id="SSF54862">
    <property type="entry name" value="4Fe-4S ferredoxins"/>
    <property type="match status" value="1"/>
</dbReference>
<protein>
    <recommendedName>
        <fullName evidence="7">Ferredoxin</fullName>
    </recommendedName>
</protein>